<dbReference type="EMBL" id="NQYH01000004">
    <property type="protein sequence ID" value="RIY41320.1"/>
    <property type="molecule type" value="Genomic_DNA"/>
</dbReference>
<dbReference type="InterPro" id="IPR029032">
    <property type="entry name" value="AhpD-like"/>
</dbReference>
<dbReference type="OrthoDB" id="8526252at2"/>
<organism evidence="1 2">
    <name type="scientific">Neopusillimonas maritima</name>
    <dbReference type="NCBI Taxonomy" id="2026239"/>
    <lineage>
        <taxon>Bacteria</taxon>
        <taxon>Pseudomonadati</taxon>
        <taxon>Pseudomonadota</taxon>
        <taxon>Betaproteobacteria</taxon>
        <taxon>Burkholderiales</taxon>
        <taxon>Alcaligenaceae</taxon>
        <taxon>Neopusillimonas</taxon>
    </lineage>
</organism>
<accession>A0A3A1YWV7</accession>
<comment type="caution">
    <text evidence="1">The sequence shown here is derived from an EMBL/GenBank/DDBJ whole genome shotgun (WGS) entry which is preliminary data.</text>
</comment>
<protein>
    <submittedName>
        <fullName evidence="1">Carboxymuconolactone decarboxylase</fullName>
    </submittedName>
</protein>
<evidence type="ECO:0000313" key="2">
    <source>
        <dbReference type="Proteomes" id="UP000266206"/>
    </source>
</evidence>
<name>A0A3A1YWV7_9BURK</name>
<dbReference type="Proteomes" id="UP000266206">
    <property type="component" value="Unassembled WGS sequence"/>
</dbReference>
<dbReference type="SUPFAM" id="SSF69118">
    <property type="entry name" value="AhpD-like"/>
    <property type="match status" value="1"/>
</dbReference>
<reference evidence="1 2" key="1">
    <citation type="submission" date="2017-08" db="EMBL/GenBank/DDBJ databases">
        <title>Pusillimonas indicus sp. nov., a member of the family Alcaligenaceae isolated from surface seawater.</title>
        <authorList>
            <person name="Li J."/>
        </authorList>
    </citation>
    <scope>NUCLEOTIDE SEQUENCE [LARGE SCALE GENOMIC DNA]</scope>
    <source>
        <strain evidence="1 2">L52-1-41</strain>
    </source>
</reference>
<sequence length="149" mass="16462">MLPPRIDKEIVRNSIGEYADKKASVEERGKIYEELLGFVPPRIEARLHVTGALDPEIVDMQERIREHAMYPKCFDVKTAQLMLFGMLLMDGSDASVLHGIAARKAGASWEEMQAVVNLCFLFRGMSAANRGAEQLASIAKREAAAAADK</sequence>
<dbReference type="RefSeq" id="WP_119515946.1">
    <property type="nucleotide sequence ID" value="NZ_NQYH01000004.1"/>
</dbReference>
<proteinExistence type="predicted"/>
<dbReference type="AlphaFoldDB" id="A0A3A1YWV7"/>
<dbReference type="Gene3D" id="1.20.1290.10">
    <property type="entry name" value="AhpD-like"/>
    <property type="match status" value="1"/>
</dbReference>
<gene>
    <name evidence="1" type="ORF">CJP73_07265</name>
</gene>
<evidence type="ECO:0000313" key="1">
    <source>
        <dbReference type="EMBL" id="RIY41320.1"/>
    </source>
</evidence>